<dbReference type="GO" id="GO:0006629">
    <property type="term" value="P:lipid metabolic process"/>
    <property type="evidence" value="ECO:0007669"/>
    <property type="project" value="InterPro"/>
</dbReference>
<evidence type="ECO:0000313" key="4">
    <source>
        <dbReference type="Proteomes" id="UP000245461"/>
    </source>
</evidence>
<evidence type="ECO:0000313" key="3">
    <source>
        <dbReference type="EMBL" id="PWR25329.1"/>
    </source>
</evidence>
<comment type="caution">
    <text evidence="3">The sequence shown here is derived from an EMBL/GenBank/DDBJ whole genome shotgun (WGS) entry which is preliminary data.</text>
</comment>
<dbReference type="Pfam" id="PF00487">
    <property type="entry name" value="FA_desaturase"/>
    <property type="match status" value="1"/>
</dbReference>
<evidence type="ECO:0000259" key="2">
    <source>
        <dbReference type="Pfam" id="PF00487"/>
    </source>
</evidence>
<keyword evidence="1" id="KW-0472">Membrane</keyword>
<keyword evidence="1" id="KW-1133">Transmembrane helix</keyword>
<sequence>MGDFAWLTVLLAVGVAAAHIATVWLFISGAMPPWLAFFAIAALTYASYTPLHEAAHSNIQGRHAGFRWVGEICGYLCAPMIMLPHSSHRLEHLDHHRHTNDPDKDPDFHISTMGSGIGTFLLAPWKLLFIHSTYIFRHHWHTRATFAAKCVYVAELVFGLGWRVAVLTQVPLATGLPVIVGGYAVGAYFTIYWFAYRPHWPYDKVGRYVDTCSMIVPGWAAPLYWILLGQSLHSIHHAFPRVPFYRYYGVFREAEAAMRAHGAHVVDIFSSAPVPAAASASAHSSKAAAP</sequence>
<feature type="transmembrane region" description="Helical" evidence="1">
    <location>
        <begin position="176"/>
        <end position="196"/>
    </location>
</feature>
<keyword evidence="1" id="KW-0812">Transmembrane</keyword>
<dbReference type="InterPro" id="IPR005804">
    <property type="entry name" value="FA_desaturase_dom"/>
</dbReference>
<name>A0A317EEI2_9PROT</name>
<evidence type="ECO:0000256" key="1">
    <source>
        <dbReference type="SAM" id="Phobius"/>
    </source>
</evidence>
<gene>
    <name evidence="3" type="ORF">DKG74_06090</name>
</gene>
<feature type="domain" description="Fatty acid desaturase" evidence="2">
    <location>
        <begin position="33"/>
        <end position="266"/>
    </location>
</feature>
<dbReference type="AlphaFoldDB" id="A0A317EEI2"/>
<feature type="transmembrane region" description="Helical" evidence="1">
    <location>
        <begin position="30"/>
        <end position="48"/>
    </location>
</feature>
<feature type="transmembrane region" description="Helical" evidence="1">
    <location>
        <begin position="150"/>
        <end position="170"/>
    </location>
</feature>
<accession>A0A317EEI2</accession>
<protein>
    <submittedName>
        <fullName evidence="3">Fatty acid desaturase</fullName>
    </submittedName>
</protein>
<keyword evidence="4" id="KW-1185">Reference proteome</keyword>
<proteinExistence type="predicted"/>
<dbReference type="Proteomes" id="UP000245461">
    <property type="component" value="Unassembled WGS sequence"/>
</dbReference>
<organism evidence="3 4">
    <name type="scientific">Zavarzinia aquatilis</name>
    <dbReference type="NCBI Taxonomy" id="2211142"/>
    <lineage>
        <taxon>Bacteria</taxon>
        <taxon>Pseudomonadati</taxon>
        <taxon>Pseudomonadota</taxon>
        <taxon>Alphaproteobacteria</taxon>
        <taxon>Rhodospirillales</taxon>
        <taxon>Zavarziniaceae</taxon>
        <taxon>Zavarzinia</taxon>
    </lineage>
</organism>
<dbReference type="EMBL" id="QGLE01000002">
    <property type="protein sequence ID" value="PWR25329.1"/>
    <property type="molecule type" value="Genomic_DNA"/>
</dbReference>
<reference evidence="3 4" key="1">
    <citation type="submission" date="2018-05" db="EMBL/GenBank/DDBJ databases">
        <title>Zavarzinia sp. HR-AS.</title>
        <authorList>
            <person name="Lee Y."/>
            <person name="Jeon C.O."/>
        </authorList>
    </citation>
    <scope>NUCLEOTIDE SEQUENCE [LARGE SCALE GENOMIC DNA]</scope>
    <source>
        <strain evidence="3 4">HR-AS</strain>
    </source>
</reference>
<feature type="transmembrane region" description="Helical" evidence="1">
    <location>
        <begin position="108"/>
        <end position="129"/>
    </location>
</feature>